<dbReference type="GO" id="GO:0016787">
    <property type="term" value="F:hydrolase activity"/>
    <property type="evidence" value="ECO:0007669"/>
    <property type="project" value="UniProtKB-KW"/>
</dbReference>
<dbReference type="PANTHER" id="PTHR33525:SF3">
    <property type="entry name" value="RIBONUCLEASE Y"/>
    <property type="match status" value="1"/>
</dbReference>
<feature type="domain" description="HDOD" evidence="1">
    <location>
        <begin position="68"/>
        <end position="264"/>
    </location>
</feature>
<gene>
    <name evidence="2" type="ORF">MSL71_35370</name>
</gene>
<protein>
    <submittedName>
        <fullName evidence="2">Metal-dependent hydrolase hdod</fullName>
    </submittedName>
</protein>
<dbReference type="InterPro" id="IPR011723">
    <property type="entry name" value="Znf/thioredoxin_put"/>
</dbReference>
<dbReference type="InterPro" id="IPR052340">
    <property type="entry name" value="RNase_Y/CdgJ"/>
</dbReference>
<keyword evidence="2" id="KW-0378">Hydrolase</keyword>
<dbReference type="PROSITE" id="PS51833">
    <property type="entry name" value="HDOD"/>
    <property type="match status" value="1"/>
</dbReference>
<dbReference type="SUPFAM" id="SSF109604">
    <property type="entry name" value="HD-domain/PDEase-like"/>
    <property type="match status" value="1"/>
</dbReference>
<dbReference type="Pfam" id="PF08668">
    <property type="entry name" value="HDOD"/>
    <property type="match status" value="1"/>
</dbReference>
<evidence type="ECO:0000313" key="2">
    <source>
        <dbReference type="EMBL" id="VFQ45874.1"/>
    </source>
</evidence>
<dbReference type="AlphaFoldDB" id="A0A4U8YQ64"/>
<reference evidence="2 3" key="1">
    <citation type="submission" date="2019-03" db="EMBL/GenBank/DDBJ databases">
        <authorList>
            <person name="Nijsse B."/>
        </authorList>
    </citation>
    <scope>NUCLEOTIDE SEQUENCE [LARGE SCALE GENOMIC DNA]</scope>
    <source>
        <strain evidence="2">Desulfoluna butyratoxydans MSL71</strain>
    </source>
</reference>
<accession>A0A4U8YQ64</accession>
<dbReference type="SMART" id="SM00471">
    <property type="entry name" value="HDc"/>
    <property type="match status" value="1"/>
</dbReference>
<dbReference type="EMBL" id="CAADHO010000006">
    <property type="protein sequence ID" value="VFQ45874.1"/>
    <property type="molecule type" value="Genomic_DNA"/>
</dbReference>
<evidence type="ECO:0000313" key="3">
    <source>
        <dbReference type="Proteomes" id="UP000507962"/>
    </source>
</evidence>
<dbReference type="RefSeq" id="WP_180143048.1">
    <property type="nucleotide sequence ID" value="NZ_CAADHO010000006.1"/>
</dbReference>
<sequence>MKVTCSGCGKSYTVNDEKIPEGRQIDIPCPGCSTPIVVKKQETAHTHHGLPAHGEALLKKIVRESRALPPMPEVMGRALRVLSDETCGFNEIGAVINTDQALATRVLKIANSAYYSLSVPVSTVKQAAAIMGCQAISDLITVVSTSRMLGKNLAGYRISSRHLWEHSLACAYTSRLIAEAKHPALANDAFNAGLIHDSGLLMLDPFIGMLKPAFDEAMKRNHTTFCDAENELFGFTHAEVAGLFFQKWNLPKVQTEAICFQHTPDEGNSPLAHIIHVADALAMRTMESPDPTGVHSRMSPGSIQALGLTPEELEEIGAKAKEAVASVTQSLA</sequence>
<proteinExistence type="predicted"/>
<dbReference type="Gene3D" id="1.10.3210.10">
    <property type="entry name" value="Hypothetical protein af1432"/>
    <property type="match status" value="1"/>
</dbReference>
<evidence type="ECO:0000259" key="1">
    <source>
        <dbReference type="PROSITE" id="PS51833"/>
    </source>
</evidence>
<dbReference type="Pfam" id="PF13717">
    <property type="entry name" value="Zn_ribbon_4"/>
    <property type="match status" value="1"/>
</dbReference>
<keyword evidence="3" id="KW-1185">Reference proteome</keyword>
<dbReference type="InterPro" id="IPR013976">
    <property type="entry name" value="HDOD"/>
</dbReference>
<organism evidence="2 3">
    <name type="scientific">Desulfoluna butyratoxydans</name>
    <dbReference type="NCBI Taxonomy" id="231438"/>
    <lineage>
        <taxon>Bacteria</taxon>
        <taxon>Pseudomonadati</taxon>
        <taxon>Thermodesulfobacteriota</taxon>
        <taxon>Desulfobacteria</taxon>
        <taxon>Desulfobacterales</taxon>
        <taxon>Desulfolunaceae</taxon>
        <taxon>Desulfoluna</taxon>
    </lineage>
</organism>
<dbReference type="PANTHER" id="PTHR33525">
    <property type="match status" value="1"/>
</dbReference>
<dbReference type="InterPro" id="IPR003607">
    <property type="entry name" value="HD/PDEase_dom"/>
</dbReference>
<name>A0A4U8YQ64_9BACT</name>
<dbReference type="Proteomes" id="UP000507962">
    <property type="component" value="Unassembled WGS sequence"/>
</dbReference>
<dbReference type="CDD" id="cd00077">
    <property type="entry name" value="HDc"/>
    <property type="match status" value="1"/>
</dbReference>